<evidence type="ECO:0000313" key="3">
    <source>
        <dbReference type="Proteomes" id="UP000593580"/>
    </source>
</evidence>
<proteinExistence type="predicted"/>
<dbReference type="EMBL" id="CP041406">
    <property type="protein sequence ID" value="QOP46049.1"/>
    <property type="molecule type" value="Genomic_DNA"/>
</dbReference>
<gene>
    <name evidence="2" type="ORF">FM071_06955</name>
</gene>
<name>A0A7M1B8I9_9BACT</name>
<dbReference type="InterPro" id="IPR053136">
    <property type="entry name" value="UTP_pyrophosphatase-like"/>
</dbReference>
<dbReference type="RefSeq" id="WP_193110150.1">
    <property type="nucleotide sequence ID" value="NZ_CP041406.1"/>
</dbReference>
<dbReference type="Gene3D" id="3.30.2010.10">
    <property type="entry name" value="Metalloproteases ('zincins'), catalytic domain"/>
    <property type="match status" value="1"/>
</dbReference>
<sequence>MKIQYGTQTIHCIVQRNARIKNTYITVERDQKVLVKVPKDMPDNKIQVLVKSKAKWIMKKIKEVGRSVDYGDIVTGSRLFYLGKSYYVEILKEESRKDIRVVFNHSKFKIYTPPEVDQIELNQAIDRFYKIKAEKKVLKLLRAHSNRMKLYPEYVGFRKSAKRWGSCSERNRITFNTEIIKLPSELIEYIVLHEMVHIVYKNHSKAFWKLVRAYMYDYEKIEEKLTEFERKL</sequence>
<evidence type="ECO:0000313" key="2">
    <source>
        <dbReference type="EMBL" id="QOP46049.1"/>
    </source>
</evidence>
<accession>A0A7M1B8I9</accession>
<dbReference type="CDD" id="cd07344">
    <property type="entry name" value="M48_yhfN_like"/>
    <property type="match status" value="1"/>
</dbReference>
<reference evidence="2 3" key="1">
    <citation type="submission" date="2019-07" db="EMBL/GenBank/DDBJ databases">
        <title>Sulfurimonas paralvinellae sp. nov., a novel mesophilic, hydrogen- and sulfur-oxidizing chemolithoautotroph within the Epsilonproteo- bacteria isolated from a deep-sea hydrothermal vent polychaete nest, reclassification of Thiomicrospira denitrificans as Sulfurimonas denitrificans comb. nov. and emended description of the genus Sulfurimonas.</title>
        <authorList>
            <person name="Wang S."/>
            <person name="Jiang L."/>
            <person name="Shao Z."/>
        </authorList>
    </citation>
    <scope>NUCLEOTIDE SEQUENCE [LARGE SCALE GENOMIC DNA]</scope>
    <source>
        <strain evidence="2 3">GO25</strain>
    </source>
</reference>
<protein>
    <submittedName>
        <fullName evidence="2">M48 family metallopeptidase</fullName>
    </submittedName>
</protein>
<keyword evidence="3" id="KW-1185">Reference proteome</keyword>
<dbReference type="AlphaFoldDB" id="A0A7M1B8I9"/>
<dbReference type="Pfam" id="PF01863">
    <property type="entry name" value="YgjP-like"/>
    <property type="match status" value="1"/>
</dbReference>
<dbReference type="PANTHER" id="PTHR30399:SF1">
    <property type="entry name" value="UTP PYROPHOSPHATASE"/>
    <property type="match status" value="1"/>
</dbReference>
<feature type="domain" description="YgjP-like metallopeptidase" evidence="1">
    <location>
        <begin position="21"/>
        <end position="226"/>
    </location>
</feature>
<evidence type="ECO:0000259" key="1">
    <source>
        <dbReference type="Pfam" id="PF01863"/>
    </source>
</evidence>
<organism evidence="2 3">
    <name type="scientific">Sulfurimonas paralvinellae</name>
    <dbReference type="NCBI Taxonomy" id="317658"/>
    <lineage>
        <taxon>Bacteria</taxon>
        <taxon>Pseudomonadati</taxon>
        <taxon>Campylobacterota</taxon>
        <taxon>Epsilonproteobacteria</taxon>
        <taxon>Campylobacterales</taxon>
        <taxon>Sulfurimonadaceae</taxon>
        <taxon>Sulfurimonas</taxon>
    </lineage>
</organism>
<dbReference type="PANTHER" id="PTHR30399">
    <property type="entry name" value="UNCHARACTERIZED PROTEIN YGJP"/>
    <property type="match status" value="1"/>
</dbReference>
<dbReference type="Proteomes" id="UP000593580">
    <property type="component" value="Chromosome"/>
</dbReference>
<dbReference type="KEGG" id="spal:FM071_06955"/>
<dbReference type="InterPro" id="IPR002725">
    <property type="entry name" value="YgjP-like_metallopeptidase"/>
</dbReference>